<name>A0A380YPQ9_9BACE</name>
<reference evidence="1" key="2">
    <citation type="journal article" date="2021" name="PLoS Genet.">
        <title>Mobile Type VI secretion system loci of the gut Bacteroidales display extensive intra-ecosystem transfer, multi-species spread and geographical clustering.</title>
        <authorList>
            <person name="Garcia-Bayona L."/>
            <person name="Coyne M.J."/>
            <person name="Comstock L.E."/>
        </authorList>
    </citation>
    <scope>NUCLEOTIDE SEQUENCE</scope>
    <source>
        <strain evidence="1">CL11T00C20</strain>
    </source>
</reference>
<dbReference type="OrthoDB" id="9864391at2"/>
<reference evidence="2 3" key="1">
    <citation type="submission" date="2018-06" db="EMBL/GenBank/DDBJ databases">
        <authorList>
            <consortium name="Pathogen Informatics"/>
            <person name="Doyle S."/>
        </authorList>
    </citation>
    <scope>NUCLEOTIDE SEQUENCE [LARGE SCALE GENOMIC DNA]</scope>
    <source>
        <strain evidence="2 3">NCTC11155</strain>
    </source>
</reference>
<protein>
    <submittedName>
        <fullName evidence="2">Uncharacterized protein</fullName>
    </submittedName>
</protein>
<evidence type="ECO:0000313" key="3">
    <source>
        <dbReference type="Proteomes" id="UP000254424"/>
    </source>
</evidence>
<dbReference type="Proteomes" id="UP000254424">
    <property type="component" value="Unassembled WGS sequence"/>
</dbReference>
<dbReference type="EMBL" id="UFSX01000001">
    <property type="protein sequence ID" value="SUV28432.1"/>
    <property type="molecule type" value="Genomic_DNA"/>
</dbReference>
<dbReference type="EMBL" id="CP072227">
    <property type="protein sequence ID" value="QUT46012.1"/>
    <property type="molecule type" value="Genomic_DNA"/>
</dbReference>
<proteinExistence type="predicted"/>
<dbReference type="GeneID" id="93070322"/>
<dbReference type="AlphaFoldDB" id="A0A380YPQ9"/>
<evidence type="ECO:0000313" key="2">
    <source>
        <dbReference type="EMBL" id="SUV28432.1"/>
    </source>
</evidence>
<dbReference type="RefSeq" id="WP_004289524.1">
    <property type="nucleotide sequence ID" value="NZ_CABKNQ010000019.1"/>
</dbReference>
<accession>A0A380YPQ9</accession>
<dbReference type="KEGG" id="beg:INE88_02836"/>
<sequence length="81" mass="9369">MNEATIYTAPDANITITDDTVEHIIYNTHTIKIDRNRLKEITPELLRQLAKVAEKLELLPQKNLVKKHRCGNVKKHGALYY</sequence>
<gene>
    <name evidence="1" type="ORF">INE88_02836</name>
    <name evidence="2" type="ORF">NCTC11155_00380</name>
</gene>
<dbReference type="Proteomes" id="UP000679226">
    <property type="component" value="Chromosome"/>
</dbReference>
<evidence type="ECO:0000313" key="1">
    <source>
        <dbReference type="EMBL" id="QUT46012.1"/>
    </source>
</evidence>
<organism evidence="2 3">
    <name type="scientific">Bacteroides eggerthii</name>
    <dbReference type="NCBI Taxonomy" id="28111"/>
    <lineage>
        <taxon>Bacteria</taxon>
        <taxon>Pseudomonadati</taxon>
        <taxon>Bacteroidota</taxon>
        <taxon>Bacteroidia</taxon>
        <taxon>Bacteroidales</taxon>
        <taxon>Bacteroidaceae</taxon>
        <taxon>Bacteroides</taxon>
    </lineage>
</organism>